<organism evidence="1 2">
    <name type="scientific">Rotaria magnacalcarata</name>
    <dbReference type="NCBI Taxonomy" id="392030"/>
    <lineage>
        <taxon>Eukaryota</taxon>
        <taxon>Metazoa</taxon>
        <taxon>Spiralia</taxon>
        <taxon>Gnathifera</taxon>
        <taxon>Rotifera</taxon>
        <taxon>Eurotatoria</taxon>
        <taxon>Bdelloidea</taxon>
        <taxon>Philodinida</taxon>
        <taxon>Philodinidae</taxon>
        <taxon>Rotaria</taxon>
    </lineage>
</organism>
<name>A0A8S3AHL3_9BILA</name>
<proteinExistence type="predicted"/>
<sequence length="19" mass="1899">MLPPSVADSLKSGKAVEAV</sequence>
<gene>
    <name evidence="1" type="ORF">SMN809_LOCUS44267</name>
</gene>
<dbReference type="Proteomes" id="UP000676336">
    <property type="component" value="Unassembled WGS sequence"/>
</dbReference>
<protein>
    <submittedName>
        <fullName evidence="1">Uncharacterized protein</fullName>
    </submittedName>
</protein>
<dbReference type="AlphaFoldDB" id="A0A8S3AHL3"/>
<evidence type="ECO:0000313" key="1">
    <source>
        <dbReference type="EMBL" id="CAF4731030.1"/>
    </source>
</evidence>
<accession>A0A8S3AHL3</accession>
<dbReference type="EMBL" id="CAJOBI010132431">
    <property type="protein sequence ID" value="CAF4731030.1"/>
    <property type="molecule type" value="Genomic_DNA"/>
</dbReference>
<feature type="non-terminal residue" evidence="1">
    <location>
        <position position="1"/>
    </location>
</feature>
<comment type="caution">
    <text evidence="1">The sequence shown here is derived from an EMBL/GenBank/DDBJ whole genome shotgun (WGS) entry which is preliminary data.</text>
</comment>
<reference evidence="1" key="1">
    <citation type="submission" date="2021-02" db="EMBL/GenBank/DDBJ databases">
        <authorList>
            <person name="Nowell W R."/>
        </authorList>
    </citation>
    <scope>NUCLEOTIDE SEQUENCE</scope>
</reference>
<evidence type="ECO:0000313" key="2">
    <source>
        <dbReference type="Proteomes" id="UP000676336"/>
    </source>
</evidence>